<evidence type="ECO:0000256" key="2">
    <source>
        <dbReference type="SAM" id="MobiDB-lite"/>
    </source>
</evidence>
<dbReference type="AlphaFoldDB" id="A0A2N3N3E8"/>
<accession>A0A2N3N3E8</accession>
<dbReference type="Proteomes" id="UP000233524">
    <property type="component" value="Unassembled WGS sequence"/>
</dbReference>
<gene>
    <name evidence="3" type="ORF">jhhlp_005528</name>
</gene>
<comment type="caution">
    <text evidence="3">The sequence shown here is derived from an EMBL/GenBank/DDBJ whole genome shotgun (WGS) entry which is preliminary data.</text>
</comment>
<dbReference type="OrthoDB" id="4448936at2759"/>
<feature type="compositionally biased region" description="Basic and acidic residues" evidence="2">
    <location>
        <begin position="91"/>
        <end position="108"/>
    </location>
</feature>
<protein>
    <submittedName>
        <fullName evidence="3">Uncharacterized protein</fullName>
    </submittedName>
</protein>
<feature type="compositionally biased region" description="Basic residues" evidence="2">
    <location>
        <begin position="170"/>
        <end position="181"/>
    </location>
</feature>
<evidence type="ECO:0000313" key="3">
    <source>
        <dbReference type="EMBL" id="PKS06932.1"/>
    </source>
</evidence>
<dbReference type="InParanoid" id="A0A2N3N3E8"/>
<dbReference type="STRING" id="41688.A0A2N3N3E8"/>
<feature type="compositionally biased region" description="Polar residues" evidence="2">
    <location>
        <begin position="64"/>
        <end position="79"/>
    </location>
</feature>
<evidence type="ECO:0000256" key="1">
    <source>
        <dbReference type="SAM" id="Coils"/>
    </source>
</evidence>
<keyword evidence="1" id="KW-0175">Coiled coil</keyword>
<feature type="region of interest" description="Disordered" evidence="2">
    <location>
        <begin position="1"/>
        <end position="42"/>
    </location>
</feature>
<evidence type="ECO:0000313" key="4">
    <source>
        <dbReference type="Proteomes" id="UP000233524"/>
    </source>
</evidence>
<keyword evidence="4" id="KW-1185">Reference proteome</keyword>
<name>A0A2N3N3E8_9PEZI</name>
<dbReference type="EMBL" id="NLAX01000701">
    <property type="protein sequence ID" value="PKS06932.1"/>
    <property type="molecule type" value="Genomic_DNA"/>
</dbReference>
<proteinExistence type="predicted"/>
<reference evidence="3 4" key="1">
    <citation type="journal article" date="2017" name="G3 (Bethesda)">
        <title>First Draft Genome Sequence of the Pathogenic Fungus Lomentospora prolificans (Formerly Scedosporium prolificans).</title>
        <authorList>
            <person name="Luo R."/>
            <person name="Zimin A."/>
            <person name="Workman R."/>
            <person name="Fan Y."/>
            <person name="Pertea G."/>
            <person name="Grossman N."/>
            <person name="Wear M.P."/>
            <person name="Jia B."/>
            <person name="Miller H."/>
            <person name="Casadevall A."/>
            <person name="Timp W."/>
            <person name="Zhang S.X."/>
            <person name="Salzberg S.L."/>
        </authorList>
    </citation>
    <scope>NUCLEOTIDE SEQUENCE [LARGE SCALE GENOMIC DNA]</scope>
    <source>
        <strain evidence="3 4">JHH-5317</strain>
    </source>
</reference>
<feature type="region of interest" description="Disordered" evidence="2">
    <location>
        <begin position="170"/>
        <end position="191"/>
    </location>
</feature>
<feature type="compositionally biased region" description="Pro residues" evidence="2">
    <location>
        <begin position="27"/>
        <end position="37"/>
    </location>
</feature>
<dbReference type="VEuPathDB" id="FungiDB:jhhlp_005528"/>
<feature type="compositionally biased region" description="Acidic residues" evidence="2">
    <location>
        <begin position="81"/>
        <end position="90"/>
    </location>
</feature>
<feature type="region of interest" description="Disordered" evidence="2">
    <location>
        <begin position="64"/>
        <end position="115"/>
    </location>
</feature>
<organism evidence="3 4">
    <name type="scientific">Lomentospora prolificans</name>
    <dbReference type="NCBI Taxonomy" id="41688"/>
    <lineage>
        <taxon>Eukaryota</taxon>
        <taxon>Fungi</taxon>
        <taxon>Dikarya</taxon>
        <taxon>Ascomycota</taxon>
        <taxon>Pezizomycotina</taxon>
        <taxon>Sordariomycetes</taxon>
        <taxon>Hypocreomycetidae</taxon>
        <taxon>Microascales</taxon>
        <taxon>Microascaceae</taxon>
        <taxon>Lomentospora</taxon>
    </lineage>
</organism>
<sequence length="378" mass="42545">MSHTDDHPPNLSDDEIEPIDRPADVVTPPPLPSPSLPSPVSLYRLGISPFARQFSSPCVAGTALQQSSPVDVGRSLNNQDQIDDGYDDEDTHDRGNEGDEESNADHFGDSALEQDPLTLDSRDVLLQRLGDLMQRLGGNHDSFRDENLSALHTKVDEMEEVLKGTEYRAQHRPWRRKHQHSSRPLSLDFDSPSTRDTQILWGSAPSPSALLRSQFSDLTMALQEATLSEPQDPAKAEPEKAKKAIITPEDANRIVKEAEELNEHLTSLISRLQARQEESEHIHALLIDRAERAAQRIIVLEEHVQSLESEVREYDTELTSLRIALKAIEVQCPPAEIDEDLRRSIQNWRADWKNVKEKRASRLRRESSFLSSAPATPH</sequence>
<feature type="coiled-coil region" evidence="1">
    <location>
        <begin position="255"/>
        <end position="324"/>
    </location>
</feature>